<keyword evidence="3" id="KW-1185">Reference proteome</keyword>
<accession>A0ABT4Y098</accession>
<feature type="signal peptide" evidence="1">
    <location>
        <begin position="1"/>
        <end position="20"/>
    </location>
</feature>
<reference evidence="2 3" key="1">
    <citation type="submission" date="2022-07" db="EMBL/GenBank/DDBJ databases">
        <title>Genome Analysis of Selected Gammaproteobacteria from Nigerian Food snails.</title>
        <authorList>
            <person name="Okafor A.C."/>
        </authorList>
    </citation>
    <scope>NUCLEOTIDE SEQUENCE [LARGE SCALE GENOMIC DNA]</scope>
    <source>
        <strain evidence="2 3">Awg 2</strain>
    </source>
</reference>
<evidence type="ECO:0000256" key="1">
    <source>
        <dbReference type="SAM" id="SignalP"/>
    </source>
</evidence>
<gene>
    <name evidence="2" type="ORF">NNO07_04250</name>
</gene>
<evidence type="ECO:0000313" key="3">
    <source>
        <dbReference type="Proteomes" id="UP001211689"/>
    </source>
</evidence>
<dbReference type="Proteomes" id="UP001211689">
    <property type="component" value="Unassembled WGS sequence"/>
</dbReference>
<evidence type="ECO:0000313" key="2">
    <source>
        <dbReference type="EMBL" id="MDA8482269.1"/>
    </source>
</evidence>
<comment type="caution">
    <text evidence="2">The sequence shown here is derived from an EMBL/GenBank/DDBJ whole genome shotgun (WGS) entry which is preliminary data.</text>
</comment>
<organism evidence="2 3">
    <name type="scientific">Metapseudomonas resinovorans</name>
    <name type="common">Pseudomonas resinovorans</name>
    <dbReference type="NCBI Taxonomy" id="53412"/>
    <lineage>
        <taxon>Bacteria</taxon>
        <taxon>Pseudomonadati</taxon>
        <taxon>Pseudomonadota</taxon>
        <taxon>Gammaproteobacteria</taxon>
        <taxon>Pseudomonadales</taxon>
        <taxon>Pseudomonadaceae</taxon>
        <taxon>Metapseudomonas</taxon>
    </lineage>
</organism>
<protein>
    <submittedName>
        <fullName evidence="2">Transporter substrate-binding domain-containing protein</fullName>
    </submittedName>
</protein>
<feature type="chain" id="PRO_5047412350" evidence="1">
    <location>
        <begin position="21"/>
        <end position="251"/>
    </location>
</feature>
<name>A0ABT4Y098_METRE</name>
<dbReference type="SUPFAM" id="SSF53850">
    <property type="entry name" value="Periplasmic binding protein-like II"/>
    <property type="match status" value="1"/>
</dbReference>
<sequence>MRSWILKILIGCLLLPAAWAAPFPDNEIHLASDVWPEHTEADGTGLGWEILRRVYAPEGIQLKIHIVPYTRSIGLVQRGEADAWVGSYRNEVEGAYYPRWHYDADQVSALSLTSTPVPTLATLGQYRLAWIRGYDYQDHLPNLKHFTEIQRRSGVLSMLELGHVDFYIDARTEVEDVLGTATDRSRYRITPLVRLPLYLGFADTPRGRRLADIFDRRLTELVASGELRPLFKRWKQPYAFDKELEKPDVTP</sequence>
<keyword evidence="1" id="KW-0732">Signal</keyword>
<dbReference type="EMBL" id="JANEWF010000002">
    <property type="protein sequence ID" value="MDA8482269.1"/>
    <property type="molecule type" value="Genomic_DNA"/>
</dbReference>
<dbReference type="Gene3D" id="3.40.190.10">
    <property type="entry name" value="Periplasmic binding protein-like II"/>
    <property type="match status" value="2"/>
</dbReference>
<dbReference type="RefSeq" id="WP_190826576.1">
    <property type="nucleotide sequence ID" value="NZ_JANEWF010000002.1"/>
</dbReference>
<proteinExistence type="predicted"/>